<dbReference type="EMBL" id="CP003642">
    <property type="protein sequence ID" value="AFZ24754.1"/>
    <property type="molecule type" value="Genomic_DNA"/>
</dbReference>
<accession>K9WY57</accession>
<dbReference type="PATRIC" id="fig|56107.3.peg.2816"/>
<sequence>MWVIVITGNDREESVTSLTRGRSSTADIERLIVATEANIVKELKAYPDKIGILATALDARIIHLPILTVLAIAREYADEKLQDKMKDLGMSLKKDTTANERLIKSELAKAFKSEPIGLGVPGNKPGETTKESFEKLLTITQSDDQLVNETIGRALVACNLVSSYKAEVDFGKGLTRRTDLFCETKVGQVRLELMWRKNTGRAEIANYVLTKLYNYGKAIEFLE</sequence>
<keyword evidence="2" id="KW-1185">Reference proteome</keyword>
<reference evidence="1 2" key="1">
    <citation type="submission" date="2012-06" db="EMBL/GenBank/DDBJ databases">
        <title>Finished chromosome of genome of Cylindrospermum stagnale PCC 7417.</title>
        <authorList>
            <consortium name="US DOE Joint Genome Institute"/>
            <person name="Gugger M."/>
            <person name="Coursin T."/>
            <person name="Rippka R."/>
            <person name="Tandeau De Marsac N."/>
            <person name="Huntemann M."/>
            <person name="Wei C.-L."/>
            <person name="Han J."/>
            <person name="Detter J.C."/>
            <person name="Han C."/>
            <person name="Tapia R."/>
            <person name="Chen A."/>
            <person name="Kyrpides N."/>
            <person name="Mavromatis K."/>
            <person name="Markowitz V."/>
            <person name="Szeto E."/>
            <person name="Ivanova N."/>
            <person name="Pagani I."/>
            <person name="Pati A."/>
            <person name="Goodwin L."/>
            <person name="Nordberg H.P."/>
            <person name="Cantor M.N."/>
            <person name="Hua S.X."/>
            <person name="Woyke T."/>
            <person name="Kerfeld C.A."/>
        </authorList>
    </citation>
    <scope>NUCLEOTIDE SEQUENCE [LARGE SCALE GENOMIC DNA]</scope>
    <source>
        <strain evidence="1 2">PCC 7417</strain>
    </source>
</reference>
<proteinExistence type="predicted"/>
<dbReference type="AlphaFoldDB" id="K9WY57"/>
<organism evidence="1 2">
    <name type="scientific">Cylindrospermum stagnale PCC 7417</name>
    <dbReference type="NCBI Taxonomy" id="56107"/>
    <lineage>
        <taxon>Bacteria</taxon>
        <taxon>Bacillati</taxon>
        <taxon>Cyanobacteriota</taxon>
        <taxon>Cyanophyceae</taxon>
        <taxon>Nostocales</taxon>
        <taxon>Nostocaceae</taxon>
        <taxon>Cylindrospermum</taxon>
    </lineage>
</organism>
<dbReference type="Proteomes" id="UP000010475">
    <property type="component" value="Chromosome"/>
</dbReference>
<name>K9WY57_9NOST</name>
<protein>
    <submittedName>
        <fullName evidence="1">Uncharacterized protein</fullName>
    </submittedName>
</protein>
<dbReference type="KEGG" id="csg:Cylst_2547"/>
<gene>
    <name evidence="1" type="ORF">Cylst_2547</name>
</gene>
<dbReference type="HOGENOM" id="CLU_1238542_0_0_3"/>
<dbReference type="STRING" id="56107.Cylst_2547"/>
<evidence type="ECO:0000313" key="1">
    <source>
        <dbReference type="EMBL" id="AFZ24754.1"/>
    </source>
</evidence>
<evidence type="ECO:0000313" key="2">
    <source>
        <dbReference type="Proteomes" id="UP000010475"/>
    </source>
</evidence>